<organism evidence="11 12">
    <name type="scientific">Microbacterium fluvii</name>
    <dbReference type="NCBI Taxonomy" id="415215"/>
    <lineage>
        <taxon>Bacteria</taxon>
        <taxon>Bacillati</taxon>
        <taxon>Actinomycetota</taxon>
        <taxon>Actinomycetes</taxon>
        <taxon>Micrococcales</taxon>
        <taxon>Microbacteriaceae</taxon>
        <taxon>Microbacterium</taxon>
    </lineage>
</organism>
<keyword evidence="6" id="KW-0067">ATP-binding</keyword>
<evidence type="ECO:0000313" key="11">
    <source>
        <dbReference type="EMBL" id="MFC7270309.1"/>
    </source>
</evidence>
<dbReference type="Proteomes" id="UP001596507">
    <property type="component" value="Unassembled WGS sequence"/>
</dbReference>
<comment type="subcellular location">
    <subcellularLocation>
        <location evidence="1">Cell membrane</location>
        <topology evidence="1">Multi-pass membrane protein</topology>
    </subcellularLocation>
</comment>
<dbReference type="NCBIfam" id="TIGR01007">
    <property type="entry name" value="eps_fam"/>
    <property type="match status" value="1"/>
</dbReference>
<comment type="similarity">
    <text evidence="2">Belongs to the CpsC/CapA family.</text>
</comment>
<dbReference type="Gene3D" id="3.40.50.300">
    <property type="entry name" value="P-loop containing nucleotide triphosphate hydrolases"/>
    <property type="match status" value="1"/>
</dbReference>
<evidence type="ECO:0000256" key="4">
    <source>
        <dbReference type="ARBA" id="ARBA00022692"/>
    </source>
</evidence>
<keyword evidence="4 9" id="KW-0812">Transmembrane</keyword>
<dbReference type="Pfam" id="PF02706">
    <property type="entry name" value="Wzz"/>
    <property type="match status" value="1"/>
</dbReference>
<reference evidence="12" key="1">
    <citation type="journal article" date="2019" name="Int. J. Syst. Evol. Microbiol.">
        <title>The Global Catalogue of Microorganisms (GCM) 10K type strain sequencing project: providing services to taxonomists for standard genome sequencing and annotation.</title>
        <authorList>
            <consortium name="The Broad Institute Genomics Platform"/>
            <consortium name="The Broad Institute Genome Sequencing Center for Infectious Disease"/>
            <person name="Wu L."/>
            <person name="Ma J."/>
        </authorList>
    </citation>
    <scope>NUCLEOTIDE SEQUENCE [LARGE SCALE GENOMIC DNA]</scope>
    <source>
        <strain evidence="12">CGMCC 1.15772</strain>
    </source>
</reference>
<gene>
    <name evidence="11" type="ORF">ACFQRL_15195</name>
</gene>
<dbReference type="CDD" id="cd05387">
    <property type="entry name" value="BY-kinase"/>
    <property type="match status" value="1"/>
</dbReference>
<feature type="transmembrane region" description="Helical" evidence="9">
    <location>
        <begin position="173"/>
        <end position="194"/>
    </location>
</feature>
<keyword evidence="8 9" id="KW-0472">Membrane</keyword>
<feature type="transmembrane region" description="Helical" evidence="9">
    <location>
        <begin position="12"/>
        <end position="34"/>
    </location>
</feature>
<dbReference type="InterPro" id="IPR005702">
    <property type="entry name" value="Wzc-like_C"/>
</dbReference>
<sequence length="466" mass="48750">MIRSETFATLKARWLTILVFVLLGVLLASLYVMFAPREYSASTRLLVSASTGTNGSDLAQGGTFSQQQARNYSNIATSEIVLQPVIDALDLQLTVTALGRKVSSTIPLNTSVIQIEVTDSSPVRAAAIANSVTTSLVNTVGSLVPTDADGRSLVGVDIVQRATVPSRPSSPNALIALFAGAVGGLVAGVAYVIIARRISSRVRTAAEARRLTNAPVLGTIRFESDVRERAAMADISSRSVRAEEYRQVRTNVGFLQMGNAHKAFAITSSVPGEGKSTTSANLAASLASIGRSVCLIEADLRKPSLGGYLDLESSIGLTTVLSGDADLDDALQTWGYSGLQVLLAGEVPPNPSELLSSPAAADLIATLRARFEIIIVDTPPILPVTDGAIIGNLLGGVILVIGLGKVRERELAGTIEALTVSHTPVLGTVLNMAASEHTRAYEYGYGSTASHEAREGAEAPRVTAES</sequence>
<evidence type="ECO:0000313" key="12">
    <source>
        <dbReference type="Proteomes" id="UP001596507"/>
    </source>
</evidence>
<keyword evidence="5" id="KW-0547">Nucleotide-binding</keyword>
<dbReference type="InterPro" id="IPR050445">
    <property type="entry name" value="Bact_polysacc_biosynth/exp"/>
</dbReference>
<comment type="caution">
    <text evidence="11">The sequence shown here is derived from an EMBL/GenBank/DDBJ whole genome shotgun (WGS) entry which is preliminary data.</text>
</comment>
<dbReference type="PANTHER" id="PTHR32309">
    <property type="entry name" value="TYROSINE-PROTEIN KINASE"/>
    <property type="match status" value="1"/>
</dbReference>
<dbReference type="EMBL" id="JBHTBE010000004">
    <property type="protein sequence ID" value="MFC7270309.1"/>
    <property type="molecule type" value="Genomic_DNA"/>
</dbReference>
<evidence type="ECO:0000256" key="3">
    <source>
        <dbReference type="ARBA" id="ARBA00022475"/>
    </source>
</evidence>
<evidence type="ECO:0000256" key="5">
    <source>
        <dbReference type="ARBA" id="ARBA00022741"/>
    </source>
</evidence>
<evidence type="ECO:0000256" key="1">
    <source>
        <dbReference type="ARBA" id="ARBA00004651"/>
    </source>
</evidence>
<dbReference type="RefSeq" id="WP_262875238.1">
    <property type="nucleotide sequence ID" value="NZ_BAABKW010000007.1"/>
</dbReference>
<feature type="domain" description="Polysaccharide chain length determinant N-terminal" evidence="10">
    <location>
        <begin position="7"/>
        <end position="89"/>
    </location>
</feature>
<evidence type="ECO:0000256" key="8">
    <source>
        <dbReference type="ARBA" id="ARBA00023136"/>
    </source>
</evidence>
<evidence type="ECO:0000256" key="6">
    <source>
        <dbReference type="ARBA" id="ARBA00022840"/>
    </source>
</evidence>
<keyword evidence="12" id="KW-1185">Reference proteome</keyword>
<evidence type="ECO:0000256" key="7">
    <source>
        <dbReference type="ARBA" id="ARBA00022989"/>
    </source>
</evidence>
<dbReference type="InterPro" id="IPR027417">
    <property type="entry name" value="P-loop_NTPase"/>
</dbReference>
<dbReference type="SUPFAM" id="SSF52540">
    <property type="entry name" value="P-loop containing nucleoside triphosphate hydrolases"/>
    <property type="match status" value="1"/>
</dbReference>
<dbReference type="PANTHER" id="PTHR32309:SF13">
    <property type="entry name" value="FERRIC ENTEROBACTIN TRANSPORT PROTEIN FEPE"/>
    <property type="match status" value="1"/>
</dbReference>
<keyword evidence="7 9" id="KW-1133">Transmembrane helix</keyword>
<protein>
    <submittedName>
        <fullName evidence="11">Polysaccharide biosynthesis tyrosine autokinase</fullName>
        <ecNumber evidence="11">2.7.10.2</ecNumber>
    </submittedName>
</protein>
<dbReference type="InterPro" id="IPR003856">
    <property type="entry name" value="LPS_length_determ_N"/>
</dbReference>
<accession>A0ABW2HHA6</accession>
<name>A0ABW2HHA6_9MICO</name>
<dbReference type="EC" id="2.7.10.2" evidence="11"/>
<dbReference type="GO" id="GO:0004715">
    <property type="term" value="F:non-membrane spanning protein tyrosine kinase activity"/>
    <property type="evidence" value="ECO:0007669"/>
    <property type="project" value="UniProtKB-EC"/>
</dbReference>
<evidence type="ECO:0000259" key="10">
    <source>
        <dbReference type="Pfam" id="PF02706"/>
    </source>
</evidence>
<keyword evidence="3" id="KW-1003">Cell membrane</keyword>
<evidence type="ECO:0000256" key="2">
    <source>
        <dbReference type="ARBA" id="ARBA00006683"/>
    </source>
</evidence>
<evidence type="ECO:0000256" key="9">
    <source>
        <dbReference type="SAM" id="Phobius"/>
    </source>
</evidence>
<dbReference type="Pfam" id="PF10609">
    <property type="entry name" value="ParA"/>
    <property type="match status" value="1"/>
</dbReference>
<dbReference type="InterPro" id="IPR033756">
    <property type="entry name" value="YlxH/NBP35"/>
</dbReference>
<keyword evidence="11" id="KW-0808">Transferase</keyword>
<proteinExistence type="inferred from homology"/>